<reference evidence="2 3" key="1">
    <citation type="journal article" date="2019" name="Int. J. Syst. Evol. Microbiol.">
        <title>The Global Catalogue of Microorganisms (GCM) 10K type strain sequencing project: providing services to taxonomists for standard genome sequencing and annotation.</title>
        <authorList>
            <consortium name="The Broad Institute Genomics Platform"/>
            <consortium name="The Broad Institute Genome Sequencing Center for Infectious Disease"/>
            <person name="Wu L."/>
            <person name="Ma J."/>
        </authorList>
    </citation>
    <scope>NUCLEOTIDE SEQUENCE [LARGE SCALE GENOMIC DNA]</scope>
    <source>
        <strain evidence="2 3">JCM 15933</strain>
    </source>
</reference>
<keyword evidence="3" id="KW-1185">Reference proteome</keyword>
<name>A0ABN2DEL5_9ACTN</name>
<sequence length="339" mass="36121">MKILVTGGTGFVGSHSVAALIAAGHDVRLLVRSPARIAPALEPLGVHTVVEHIVGDVTDPGTVARALQGCDAVLHAAAVYDLDARARPAIARTNLAAAQTVLRGAVEAGCDPVVHVSSTVALLRRGATVSPDAPLSSTPGTYIQSKVRSEAVARELQDTGAPVVIVQPGAVLGPDDPHFGDQTRRLRDMLRGRYPVWPSGGLQVVDVRDVAAVHAAVFTTRSEPRRYLVPGQFADGETMYAALRALTGRRLPCLVVPSAAMLPLTWSMSALQRITPFHLPADHEGVVLIRAATRCDDSRAREELGIKPRSLIETYGDTIRWLHRTGRLTDREAGVSVSR</sequence>
<evidence type="ECO:0000313" key="3">
    <source>
        <dbReference type="Proteomes" id="UP001501470"/>
    </source>
</evidence>
<dbReference type="Proteomes" id="UP001501470">
    <property type="component" value="Unassembled WGS sequence"/>
</dbReference>
<dbReference type="InterPro" id="IPR036291">
    <property type="entry name" value="NAD(P)-bd_dom_sf"/>
</dbReference>
<dbReference type="Pfam" id="PF01370">
    <property type="entry name" value="Epimerase"/>
    <property type="match status" value="1"/>
</dbReference>
<evidence type="ECO:0000259" key="1">
    <source>
        <dbReference type="Pfam" id="PF01370"/>
    </source>
</evidence>
<evidence type="ECO:0000313" key="2">
    <source>
        <dbReference type="EMBL" id="GAA1576050.1"/>
    </source>
</evidence>
<comment type="caution">
    <text evidence="2">The sequence shown here is derived from an EMBL/GenBank/DDBJ whole genome shotgun (WGS) entry which is preliminary data.</text>
</comment>
<dbReference type="SUPFAM" id="SSF51735">
    <property type="entry name" value="NAD(P)-binding Rossmann-fold domains"/>
    <property type="match status" value="1"/>
</dbReference>
<dbReference type="InterPro" id="IPR001509">
    <property type="entry name" value="Epimerase_deHydtase"/>
</dbReference>
<dbReference type="Gene3D" id="3.40.50.720">
    <property type="entry name" value="NAD(P)-binding Rossmann-like Domain"/>
    <property type="match status" value="1"/>
</dbReference>
<dbReference type="EMBL" id="BAAAQD010000057">
    <property type="protein sequence ID" value="GAA1576050.1"/>
    <property type="molecule type" value="Genomic_DNA"/>
</dbReference>
<protein>
    <submittedName>
        <fullName evidence="2">SDR family NAD(P)-dependent oxidoreductase</fullName>
    </submittedName>
</protein>
<proteinExistence type="predicted"/>
<dbReference type="InterPro" id="IPR051783">
    <property type="entry name" value="NAD(P)-dependent_oxidoreduct"/>
</dbReference>
<organism evidence="2 3">
    <name type="scientific">Dactylosporangium maewongense</name>
    <dbReference type="NCBI Taxonomy" id="634393"/>
    <lineage>
        <taxon>Bacteria</taxon>
        <taxon>Bacillati</taxon>
        <taxon>Actinomycetota</taxon>
        <taxon>Actinomycetes</taxon>
        <taxon>Micromonosporales</taxon>
        <taxon>Micromonosporaceae</taxon>
        <taxon>Dactylosporangium</taxon>
    </lineage>
</organism>
<dbReference type="PANTHER" id="PTHR48079">
    <property type="entry name" value="PROTEIN YEEZ"/>
    <property type="match status" value="1"/>
</dbReference>
<gene>
    <name evidence="2" type="ORF">GCM10009827_117390</name>
</gene>
<dbReference type="PANTHER" id="PTHR48079:SF6">
    <property type="entry name" value="NAD(P)-BINDING DOMAIN-CONTAINING PROTEIN-RELATED"/>
    <property type="match status" value="1"/>
</dbReference>
<accession>A0ABN2DEL5</accession>
<feature type="domain" description="NAD-dependent epimerase/dehydratase" evidence="1">
    <location>
        <begin position="3"/>
        <end position="227"/>
    </location>
</feature>
<dbReference type="RefSeq" id="WP_344515486.1">
    <property type="nucleotide sequence ID" value="NZ_BAAAQD010000057.1"/>
</dbReference>